<dbReference type="EMBL" id="MG602508">
    <property type="protein sequence ID" value="AVG47513.1"/>
    <property type="molecule type" value="Genomic_DNA"/>
</dbReference>
<evidence type="ECO:0000313" key="2">
    <source>
        <dbReference type="EMBL" id="AVG46400.1"/>
    </source>
</evidence>
<feature type="transmembrane region" description="Helical" evidence="1">
    <location>
        <begin position="49"/>
        <end position="67"/>
    </location>
</feature>
<sequence length="68" mass="7657">MGVFTALIVGIVGVVLAFIINWIPVDILLKIVPICWIPSVDCNKWYNSIKIYLIIILLAVIMFFVPLP</sequence>
<accession>A0A2L2DJS7</accession>
<dbReference type="Proteomes" id="UP000280369">
    <property type="component" value="Segment"/>
</dbReference>
<feature type="transmembrane region" description="Helical" evidence="1">
    <location>
        <begin position="6"/>
        <end position="29"/>
    </location>
</feature>
<name>A0A2L2DJS7_MIMIV</name>
<proteinExistence type="predicted"/>
<keyword evidence="1" id="KW-1133">Transmembrane helix</keyword>
<organismHost>
    <name type="scientific">Acanthamoeba polyphaga</name>
    <name type="common">Amoeba</name>
    <dbReference type="NCBI Taxonomy" id="5757"/>
</organismHost>
<evidence type="ECO:0008006" key="3">
    <source>
        <dbReference type="Google" id="ProtNLM"/>
    </source>
</evidence>
<protein>
    <recommendedName>
        <fullName evidence="3">Transmembrane protein</fullName>
    </recommendedName>
</protein>
<organism evidence="2">
    <name type="scientific">Acanthamoeba polyphaga mimivirus</name>
    <name type="common">APMV</name>
    <dbReference type="NCBI Taxonomy" id="212035"/>
    <lineage>
        <taxon>Viruses</taxon>
        <taxon>Varidnaviria</taxon>
        <taxon>Bamfordvirae</taxon>
        <taxon>Nucleocytoviricota</taxon>
        <taxon>Megaviricetes</taxon>
        <taxon>Imitervirales</taxon>
        <taxon>Mimiviridae</taxon>
        <taxon>Megamimivirinae</taxon>
        <taxon>Mimivirus</taxon>
        <taxon>Mimivirus bradfordmassiliense</taxon>
    </lineage>
</organism>
<dbReference type="Proteomes" id="UP000279644">
    <property type="component" value="Segment"/>
</dbReference>
<reference evidence="2" key="1">
    <citation type="journal article" date="2017" name="Front. Microbiol.">
        <title>Genome Characterization of the First Mimiviruses of Lineage C Isolated in Brazil.</title>
        <authorList>
            <person name="Assis F.L."/>
            <person name="Franco-Luiz A.P.M."/>
            <person name="Dos Santos R.N."/>
            <person name="Campos F.S."/>
            <person name="Dornas F.P."/>
            <person name="Borato P.V.M."/>
            <person name="Franco A.C."/>
            <person name="Abrahao J.S."/>
            <person name="Colson P."/>
            <person name="Scola B."/>
        </authorList>
    </citation>
    <scope>NUCLEOTIDE SEQUENCE [LARGE SCALE GENOMIC DNA]</scope>
</reference>
<evidence type="ECO:0000256" key="1">
    <source>
        <dbReference type="SAM" id="Phobius"/>
    </source>
</evidence>
<dbReference type="EMBL" id="MG602507">
    <property type="protein sequence ID" value="AVG46400.1"/>
    <property type="molecule type" value="Genomic_DNA"/>
</dbReference>
<keyword evidence="1" id="KW-0472">Membrane</keyword>
<keyword evidence="1" id="KW-0812">Transmembrane</keyword>